<dbReference type="Proteomes" id="UP000178841">
    <property type="component" value="Unassembled WGS sequence"/>
</dbReference>
<evidence type="ECO:0000313" key="3">
    <source>
        <dbReference type="Proteomes" id="UP000178841"/>
    </source>
</evidence>
<evidence type="ECO:0000313" key="2">
    <source>
        <dbReference type="EMBL" id="OGZ04597.1"/>
    </source>
</evidence>
<dbReference type="GO" id="GO:0006313">
    <property type="term" value="P:DNA transposition"/>
    <property type="evidence" value="ECO:0007669"/>
    <property type="project" value="InterPro"/>
</dbReference>
<dbReference type="PANTHER" id="PTHR34322:SF2">
    <property type="entry name" value="TRANSPOSASE IS200-LIKE DOMAIN-CONTAINING PROTEIN"/>
    <property type="match status" value="1"/>
</dbReference>
<organism evidence="2 3">
    <name type="scientific">Candidatus Lloydbacteria bacterium RIFCSPHIGHO2_01_FULL_41_20</name>
    <dbReference type="NCBI Taxonomy" id="1798657"/>
    <lineage>
        <taxon>Bacteria</taxon>
        <taxon>Candidatus Lloydiibacteriota</taxon>
    </lineage>
</organism>
<comment type="caution">
    <text evidence="2">The sequence shown here is derived from an EMBL/GenBank/DDBJ whole genome shotgun (WGS) entry which is preliminary data.</text>
</comment>
<name>A0A1G2CTM9_9BACT</name>
<evidence type="ECO:0000259" key="1">
    <source>
        <dbReference type="SMART" id="SM01321"/>
    </source>
</evidence>
<dbReference type="EMBL" id="MHLH01000004">
    <property type="protein sequence ID" value="OGZ04597.1"/>
    <property type="molecule type" value="Genomic_DNA"/>
</dbReference>
<dbReference type="STRING" id="1798657.A2648_00680"/>
<sequence length="217" mass="25669">MRKFIFSEGEYYHLYNRGVEKRNIFTSPSEYKRFCAYLYLLNTEENIRPSDIISDHGVQYVFSIKRNRPLVAIGAYCLMPNHFHILATPLVEGGIAKFMQRLQTAYTMYFNEKHKRSGSLFQGTYKARHADNDNYLKYLYAYIHLNPAKLFDTKWKNRGVSGLKKLKQQVIKYSYSSINEYISLKHTITDPVHFPKYFEKSADFDSQISFWLSNNDM</sequence>
<dbReference type="GO" id="GO:0004803">
    <property type="term" value="F:transposase activity"/>
    <property type="evidence" value="ECO:0007669"/>
    <property type="project" value="InterPro"/>
</dbReference>
<protein>
    <recommendedName>
        <fullName evidence="1">Transposase IS200-like domain-containing protein</fullName>
    </recommendedName>
</protein>
<dbReference type="Pfam" id="PF01797">
    <property type="entry name" value="Y1_Tnp"/>
    <property type="match status" value="1"/>
</dbReference>
<dbReference type="InterPro" id="IPR002686">
    <property type="entry name" value="Transposase_17"/>
</dbReference>
<dbReference type="SMART" id="SM01321">
    <property type="entry name" value="Y1_Tnp"/>
    <property type="match status" value="1"/>
</dbReference>
<dbReference type="Gene3D" id="3.30.70.1290">
    <property type="entry name" value="Transposase IS200-like"/>
    <property type="match status" value="1"/>
</dbReference>
<dbReference type="PANTHER" id="PTHR34322">
    <property type="entry name" value="TRANSPOSASE, Y1_TNP DOMAIN-CONTAINING"/>
    <property type="match status" value="1"/>
</dbReference>
<accession>A0A1G2CTM9</accession>
<dbReference type="SUPFAM" id="SSF143422">
    <property type="entry name" value="Transposase IS200-like"/>
    <property type="match status" value="1"/>
</dbReference>
<feature type="domain" description="Transposase IS200-like" evidence="1">
    <location>
        <begin position="7"/>
        <end position="146"/>
    </location>
</feature>
<gene>
    <name evidence="2" type="ORF">A2648_00680</name>
</gene>
<dbReference type="AlphaFoldDB" id="A0A1G2CTM9"/>
<dbReference type="GO" id="GO:0003677">
    <property type="term" value="F:DNA binding"/>
    <property type="evidence" value="ECO:0007669"/>
    <property type="project" value="InterPro"/>
</dbReference>
<proteinExistence type="predicted"/>
<reference evidence="2 3" key="1">
    <citation type="journal article" date="2016" name="Nat. Commun.">
        <title>Thousands of microbial genomes shed light on interconnected biogeochemical processes in an aquifer system.</title>
        <authorList>
            <person name="Anantharaman K."/>
            <person name="Brown C.T."/>
            <person name="Hug L.A."/>
            <person name="Sharon I."/>
            <person name="Castelle C.J."/>
            <person name="Probst A.J."/>
            <person name="Thomas B.C."/>
            <person name="Singh A."/>
            <person name="Wilkins M.J."/>
            <person name="Karaoz U."/>
            <person name="Brodie E.L."/>
            <person name="Williams K.H."/>
            <person name="Hubbard S.S."/>
            <person name="Banfield J.F."/>
        </authorList>
    </citation>
    <scope>NUCLEOTIDE SEQUENCE [LARGE SCALE GENOMIC DNA]</scope>
</reference>
<dbReference type="InterPro" id="IPR036515">
    <property type="entry name" value="Transposase_17_sf"/>
</dbReference>